<dbReference type="AlphaFoldDB" id="A0A6J4JTZ5"/>
<dbReference type="EMBL" id="CADCTC010000230">
    <property type="protein sequence ID" value="CAA9287210.1"/>
    <property type="molecule type" value="Genomic_DNA"/>
</dbReference>
<name>A0A6J4JTZ5_9CHLR</name>
<dbReference type="SMART" id="SM00849">
    <property type="entry name" value="Lactamase_B"/>
    <property type="match status" value="1"/>
</dbReference>
<dbReference type="InterPro" id="IPR001279">
    <property type="entry name" value="Metallo-B-lactamas"/>
</dbReference>
<dbReference type="InterPro" id="IPR050855">
    <property type="entry name" value="NDM-1-like"/>
</dbReference>
<proteinExistence type="predicted"/>
<dbReference type="Gene3D" id="3.60.15.10">
    <property type="entry name" value="Ribonuclease Z/Hydroxyacylglutathione hydrolase-like"/>
    <property type="match status" value="1"/>
</dbReference>
<dbReference type="InterPro" id="IPR036866">
    <property type="entry name" value="RibonucZ/Hydroxyglut_hydro"/>
</dbReference>
<protein>
    <recommendedName>
        <fullName evidence="1">Metallo-beta-lactamase domain-containing protein</fullName>
    </recommendedName>
</protein>
<dbReference type="Pfam" id="PF00753">
    <property type="entry name" value="Lactamase_B"/>
    <property type="match status" value="1"/>
</dbReference>
<accession>A0A6J4JTZ5</accession>
<reference evidence="2" key="1">
    <citation type="submission" date="2020-02" db="EMBL/GenBank/DDBJ databases">
        <authorList>
            <person name="Meier V. D."/>
        </authorList>
    </citation>
    <scope>NUCLEOTIDE SEQUENCE</scope>
    <source>
        <strain evidence="2">AVDCRST_MAG77</strain>
    </source>
</reference>
<evidence type="ECO:0000259" key="1">
    <source>
        <dbReference type="SMART" id="SM00849"/>
    </source>
</evidence>
<sequence length="276" mass="30007">MIQEVATGIYTSDHPVADGKNGIVFGERMVVCVDTGDGADDGRRMVEFVRGQGRRADWLVLTHSHGDHVLGGAAFADALVFGHALVREGIESEAPRLAERLGTSVDDLGAMLPWPAVTFTHEARLDLGGRHVRLFHAPGHSPDSICALVEEDGVLFGGDTAVTGIVPAFSSGNSAELEATLRRLAAIPVEVLVAGHGPVLRGRSRIREWLTWMADYVAGVREYVARGVRAGRSEDEILQRLDFDSLIGGRLEHEPHGMLRRHQNTARALYRELART</sequence>
<gene>
    <name evidence="2" type="ORF">AVDCRST_MAG77-4342</name>
</gene>
<organism evidence="2">
    <name type="scientific">uncultured Chloroflexota bacterium</name>
    <dbReference type="NCBI Taxonomy" id="166587"/>
    <lineage>
        <taxon>Bacteria</taxon>
        <taxon>Bacillati</taxon>
        <taxon>Chloroflexota</taxon>
        <taxon>environmental samples</taxon>
    </lineage>
</organism>
<dbReference type="SUPFAM" id="SSF56281">
    <property type="entry name" value="Metallo-hydrolase/oxidoreductase"/>
    <property type="match status" value="1"/>
</dbReference>
<dbReference type="PANTHER" id="PTHR42951">
    <property type="entry name" value="METALLO-BETA-LACTAMASE DOMAIN-CONTAINING"/>
    <property type="match status" value="1"/>
</dbReference>
<evidence type="ECO:0000313" key="2">
    <source>
        <dbReference type="EMBL" id="CAA9287210.1"/>
    </source>
</evidence>
<feature type="domain" description="Metallo-beta-lactamase" evidence="1">
    <location>
        <begin position="19"/>
        <end position="196"/>
    </location>
</feature>
<dbReference type="CDD" id="cd16282">
    <property type="entry name" value="metallo-hydrolase-like_MBL-fold"/>
    <property type="match status" value="1"/>
</dbReference>
<dbReference type="PANTHER" id="PTHR42951:SF4">
    <property type="entry name" value="ACYL-COENZYME A THIOESTERASE MBLAC2"/>
    <property type="match status" value="1"/>
</dbReference>